<organism evidence="6">
    <name type="scientific">Colletotrichum fructicola (strain Nara gc5)</name>
    <name type="common">Anthracnose fungus</name>
    <name type="synonym">Colletotrichum gloeosporioides (strain Nara gc5)</name>
    <dbReference type="NCBI Taxonomy" id="1213859"/>
    <lineage>
        <taxon>Eukaryota</taxon>
        <taxon>Fungi</taxon>
        <taxon>Dikarya</taxon>
        <taxon>Ascomycota</taxon>
        <taxon>Pezizomycotina</taxon>
        <taxon>Sordariomycetes</taxon>
        <taxon>Hypocreomycetidae</taxon>
        <taxon>Glomerellales</taxon>
        <taxon>Glomerellaceae</taxon>
        <taxon>Colletotrichum</taxon>
        <taxon>Colletotrichum gloeosporioides species complex</taxon>
    </lineage>
</organism>
<dbReference type="GO" id="GO:0016705">
    <property type="term" value="F:oxidoreductase activity, acting on paired donors, with incorporation or reduction of molecular oxygen"/>
    <property type="evidence" value="ECO:0007669"/>
    <property type="project" value="InterPro"/>
</dbReference>
<comment type="similarity">
    <text evidence="1">Belongs to the cytochrome P450 family.</text>
</comment>
<dbReference type="Pfam" id="PF00067">
    <property type="entry name" value="p450"/>
    <property type="match status" value="1"/>
</dbReference>
<dbReference type="HOGENOM" id="CLU_001570_20_2_1"/>
<dbReference type="PANTHER" id="PTHR46300:SF2">
    <property type="entry name" value="CYTOCHROME P450 MONOOXYGENASE ALNH-RELATED"/>
    <property type="match status" value="1"/>
</dbReference>
<keyword evidence="4" id="KW-0408">Iron</keyword>
<evidence type="ECO:0000256" key="3">
    <source>
        <dbReference type="ARBA" id="ARBA00023002"/>
    </source>
</evidence>
<evidence type="ECO:0000256" key="1">
    <source>
        <dbReference type="ARBA" id="ARBA00010617"/>
    </source>
</evidence>
<dbReference type="InterPro" id="IPR001128">
    <property type="entry name" value="Cyt_P450"/>
</dbReference>
<keyword evidence="2" id="KW-0479">Metal-binding</keyword>
<dbReference type="GO" id="GO:0004497">
    <property type="term" value="F:monooxygenase activity"/>
    <property type="evidence" value="ECO:0007669"/>
    <property type="project" value="UniProtKB-KW"/>
</dbReference>
<reference evidence="6" key="1">
    <citation type="submission" date="2012-08" db="EMBL/GenBank/DDBJ databases">
        <title>Genome analysis of Colletotrichum orbiculare and Colletotrichum fructicola.</title>
        <authorList>
            <person name="Gan P.H.P."/>
            <person name="Ikeda K."/>
            <person name="Irieda H."/>
            <person name="Narusaka M."/>
            <person name="O'Connell R.J."/>
            <person name="Narusaka Y."/>
            <person name="Takano Y."/>
            <person name="Kubo Y."/>
            <person name="Shirasu K."/>
        </authorList>
    </citation>
    <scope>NUCLEOTIDE SEQUENCE</scope>
    <source>
        <strain evidence="6">Nara gc5</strain>
    </source>
</reference>
<dbReference type="GO" id="GO:0020037">
    <property type="term" value="F:heme binding"/>
    <property type="evidence" value="ECO:0007669"/>
    <property type="project" value="InterPro"/>
</dbReference>
<name>L2FGI5_COLFN</name>
<evidence type="ECO:0000256" key="2">
    <source>
        <dbReference type="ARBA" id="ARBA00022723"/>
    </source>
</evidence>
<proteinExistence type="inferred from homology"/>
<dbReference type="InterPro" id="IPR050364">
    <property type="entry name" value="Cytochrome_P450_fung"/>
</dbReference>
<keyword evidence="3" id="KW-0560">Oxidoreductase</keyword>
<dbReference type="EMBL" id="KB021235">
    <property type="protein sequence ID" value="ELA24843.1"/>
    <property type="molecule type" value="Genomic_DNA"/>
</dbReference>
<dbReference type="SUPFAM" id="SSF48264">
    <property type="entry name" value="Cytochrome P450"/>
    <property type="match status" value="1"/>
</dbReference>
<evidence type="ECO:0000256" key="4">
    <source>
        <dbReference type="ARBA" id="ARBA00023004"/>
    </source>
</evidence>
<dbReference type="Gene3D" id="1.10.630.10">
    <property type="entry name" value="Cytochrome P450"/>
    <property type="match status" value="1"/>
</dbReference>
<sequence length="138" mass="15789">MLTQDDTYQGYRLPKGTVLVANTWAIHYDEDEYENPAEFAPDRFVREKYGTRDPVDESADDHRRVLYGILNMAKIAWGFDLSPGEGEVDVDVGTAYTDGFLIAPKKFPITIRPRSERHAAVIEEEQRRAEPFFAKYAA</sequence>
<protein>
    <submittedName>
        <fullName evidence="6">Cytochrome p450</fullName>
    </submittedName>
</protein>
<evidence type="ECO:0000256" key="5">
    <source>
        <dbReference type="ARBA" id="ARBA00023033"/>
    </source>
</evidence>
<dbReference type="InterPro" id="IPR036396">
    <property type="entry name" value="Cyt_P450_sf"/>
</dbReference>
<gene>
    <name evidence="6" type="ORF">CGGC5_13893</name>
</gene>
<dbReference type="GO" id="GO:0005506">
    <property type="term" value="F:iron ion binding"/>
    <property type="evidence" value="ECO:0007669"/>
    <property type="project" value="InterPro"/>
</dbReference>
<dbReference type="AlphaFoldDB" id="L2FGI5"/>
<accession>L2FGI5</accession>
<keyword evidence="5" id="KW-0503">Monooxygenase</keyword>
<dbReference type="PANTHER" id="PTHR46300">
    <property type="entry name" value="P450, PUTATIVE (EUROFUNG)-RELATED-RELATED"/>
    <property type="match status" value="1"/>
</dbReference>
<evidence type="ECO:0000313" key="6">
    <source>
        <dbReference type="EMBL" id="ELA24843.1"/>
    </source>
</evidence>
<dbReference type="STRING" id="1213859.L2FGI5"/>